<reference evidence="2 3" key="1">
    <citation type="submission" date="2020-10" db="EMBL/GenBank/DDBJ databases">
        <title>Sequencing the genomes of 1000 actinobacteria strains.</title>
        <authorList>
            <person name="Klenk H.-P."/>
        </authorList>
    </citation>
    <scope>NUCLEOTIDE SEQUENCE [LARGE SCALE GENOMIC DNA]</scope>
    <source>
        <strain evidence="2 3">DSM 45157</strain>
    </source>
</reference>
<dbReference type="PANTHER" id="PTHR42841">
    <property type="entry name" value="AMINE OXIDASE"/>
    <property type="match status" value="1"/>
</dbReference>
<dbReference type="RefSeq" id="WP_191273191.1">
    <property type="nucleotide sequence ID" value="NZ_BMXJ01000006.1"/>
</dbReference>
<organism evidence="2 3">
    <name type="scientific">Nocardiopsis terrae</name>
    <dbReference type="NCBI Taxonomy" id="372655"/>
    <lineage>
        <taxon>Bacteria</taxon>
        <taxon>Bacillati</taxon>
        <taxon>Actinomycetota</taxon>
        <taxon>Actinomycetes</taxon>
        <taxon>Streptosporangiales</taxon>
        <taxon>Nocardiopsidaceae</taxon>
        <taxon>Nocardiopsis</taxon>
    </lineage>
</organism>
<dbReference type="SUPFAM" id="SSF51905">
    <property type="entry name" value="FAD/NAD(P)-binding domain"/>
    <property type="match status" value="1"/>
</dbReference>
<keyword evidence="3" id="KW-1185">Reference proteome</keyword>
<comment type="caution">
    <text evidence="2">The sequence shown here is derived from an EMBL/GenBank/DDBJ whole genome shotgun (WGS) entry which is preliminary data.</text>
</comment>
<dbReference type="EMBL" id="JADBDY010000001">
    <property type="protein sequence ID" value="MBE1457192.1"/>
    <property type="molecule type" value="Genomic_DNA"/>
</dbReference>
<gene>
    <name evidence="2" type="ORF">H4W79_001406</name>
</gene>
<dbReference type="Proteomes" id="UP000598217">
    <property type="component" value="Unassembled WGS sequence"/>
</dbReference>
<name>A0ABR9HDU8_9ACTN</name>
<dbReference type="Gene3D" id="3.50.50.60">
    <property type="entry name" value="FAD/NAD(P)-binding domain"/>
    <property type="match status" value="1"/>
</dbReference>
<dbReference type="InterPro" id="IPR036188">
    <property type="entry name" value="FAD/NAD-bd_sf"/>
</dbReference>
<accession>A0ABR9HDU8</accession>
<proteinExistence type="predicted"/>
<protein>
    <submittedName>
        <fullName evidence="2">Phytoene dehydrogenase-like protein</fullName>
    </submittedName>
</protein>
<evidence type="ECO:0000259" key="1">
    <source>
        <dbReference type="Pfam" id="PF01593"/>
    </source>
</evidence>
<evidence type="ECO:0000313" key="2">
    <source>
        <dbReference type="EMBL" id="MBE1457192.1"/>
    </source>
</evidence>
<dbReference type="Pfam" id="PF01593">
    <property type="entry name" value="Amino_oxidase"/>
    <property type="match status" value="1"/>
</dbReference>
<dbReference type="InterPro" id="IPR002937">
    <property type="entry name" value="Amino_oxidase"/>
</dbReference>
<sequence length="419" mass="43705">MSELPHSCDVVVVGAGAAGLVAAADLVAAGLDVTVLEAGDEVGGRVRSSVVDGYVLDRGFQVLNTAYPAVRRRLDLDALNLRAFPKGMAVRTDRGLVRLVASPSGALSSLSLLSGSLVRPSDLFRLLGMLAGNTLLPAERLKARPETDTITELRRRGLGKRAVDTLVRPFLTGVFLDESLATSSRVNDLVWRAFARGSLTVPAAGMRAVPEQLAEHARGASIVLGAPVREVAPGRVDTGAGKVRARAVLVAAGPAQAPRLLPALDAPRTNATTTYFHTRPVLADEDPLLHVDGRSDRGRTRLSGVMVMTATAPSYAPPGRSLIASSVVGAQQPAEADVRAEAARVLGTHPGNWEHLRTVHVPDALPAAPPPRGDLRLPVRLGEGLYVAGDHRDTPSLQGALVSGERAAAAVLADLADGA</sequence>
<feature type="domain" description="Amine oxidase" evidence="1">
    <location>
        <begin position="18"/>
        <end position="412"/>
    </location>
</feature>
<evidence type="ECO:0000313" key="3">
    <source>
        <dbReference type="Proteomes" id="UP000598217"/>
    </source>
</evidence>